<keyword evidence="3" id="KW-1185">Reference proteome</keyword>
<protein>
    <recommendedName>
        <fullName evidence="1">DUF1330 domain-containing protein</fullName>
    </recommendedName>
</protein>
<dbReference type="EMBL" id="AP025739">
    <property type="protein sequence ID" value="BDI33539.1"/>
    <property type="molecule type" value="Genomic_DNA"/>
</dbReference>
<dbReference type="PANTHER" id="PTHR41521:SF4">
    <property type="entry name" value="BLR0684 PROTEIN"/>
    <property type="match status" value="1"/>
</dbReference>
<dbReference type="Proteomes" id="UP000287394">
    <property type="component" value="Chromosome"/>
</dbReference>
<reference evidence="2 3" key="1">
    <citation type="journal article" date="2019" name="Int. J. Syst. Evol. Microbiol.">
        <title>Capsulimonas corticalis gen. nov., sp. nov., an aerobic capsulated bacterium, of a novel bacterial order, Capsulimonadales ord. nov., of the class Armatimonadia of the phylum Armatimonadetes.</title>
        <authorList>
            <person name="Li J."/>
            <person name="Kudo C."/>
            <person name="Tonouchi A."/>
        </authorList>
    </citation>
    <scope>NUCLEOTIDE SEQUENCE [LARGE SCALE GENOMIC DNA]</scope>
    <source>
        <strain evidence="2 3">AX-7</strain>
    </source>
</reference>
<dbReference type="KEGG" id="ccot:CCAX7_55900"/>
<dbReference type="Gene3D" id="3.30.70.100">
    <property type="match status" value="1"/>
</dbReference>
<dbReference type="PANTHER" id="PTHR41521">
    <property type="match status" value="1"/>
</dbReference>
<feature type="domain" description="DUF1330" evidence="1">
    <location>
        <begin position="52"/>
        <end position="145"/>
    </location>
</feature>
<dbReference type="InterPro" id="IPR010753">
    <property type="entry name" value="DUF1330"/>
</dbReference>
<sequence length="147" mass="16326">MPKSLLLLTPTLPNPLPAIHGNEAPHANTQIWVDYSSEPKSQSLGEGIITMKGYVISEVEVLDEARAAEYRRLAEASIHEYGGRYLVRGSEAHVIEGEPNPRRVVIVEFLSLAAAREWYASEAYAEALRVRQTALDRQLTFVEGVIP</sequence>
<accession>A0A9N7LAZ2</accession>
<dbReference type="Pfam" id="PF07045">
    <property type="entry name" value="DUF1330"/>
    <property type="match status" value="1"/>
</dbReference>
<evidence type="ECO:0000259" key="1">
    <source>
        <dbReference type="Pfam" id="PF07045"/>
    </source>
</evidence>
<dbReference type="SUPFAM" id="SSF54909">
    <property type="entry name" value="Dimeric alpha+beta barrel"/>
    <property type="match status" value="1"/>
</dbReference>
<dbReference type="AlphaFoldDB" id="A0A9N7LAZ2"/>
<dbReference type="InterPro" id="IPR011008">
    <property type="entry name" value="Dimeric_a/b-barrel"/>
</dbReference>
<evidence type="ECO:0000313" key="3">
    <source>
        <dbReference type="Proteomes" id="UP000287394"/>
    </source>
</evidence>
<organism evidence="2 3">
    <name type="scientific">Capsulimonas corticalis</name>
    <dbReference type="NCBI Taxonomy" id="2219043"/>
    <lineage>
        <taxon>Bacteria</taxon>
        <taxon>Bacillati</taxon>
        <taxon>Armatimonadota</taxon>
        <taxon>Armatimonadia</taxon>
        <taxon>Capsulimonadales</taxon>
        <taxon>Capsulimonadaceae</taxon>
        <taxon>Capsulimonas</taxon>
    </lineage>
</organism>
<name>A0A9N7LAZ2_9BACT</name>
<gene>
    <name evidence="2" type="ORF">CCAX7_55900</name>
</gene>
<proteinExistence type="predicted"/>
<evidence type="ECO:0000313" key="2">
    <source>
        <dbReference type="EMBL" id="BDI33539.1"/>
    </source>
</evidence>